<proteinExistence type="predicted"/>
<evidence type="ECO:0000259" key="1">
    <source>
        <dbReference type="Pfam" id="PF15919"/>
    </source>
</evidence>
<name>A0A4P8IT61_9BURK</name>
<organism evidence="2 3">
    <name type="scientific">Trinickia violacea</name>
    <dbReference type="NCBI Taxonomy" id="2571746"/>
    <lineage>
        <taxon>Bacteria</taxon>
        <taxon>Pseudomonadati</taxon>
        <taxon>Pseudomonadota</taxon>
        <taxon>Betaproteobacteria</taxon>
        <taxon>Burkholderiales</taxon>
        <taxon>Burkholderiaceae</taxon>
        <taxon>Trinickia</taxon>
    </lineage>
</organism>
<dbReference type="InterPro" id="IPR035069">
    <property type="entry name" value="TTHA1013/TTHA0281-like"/>
</dbReference>
<dbReference type="Proteomes" id="UP000298656">
    <property type="component" value="Chromosome 2"/>
</dbReference>
<dbReference type="RefSeq" id="WP_137335055.1">
    <property type="nucleotide sequence ID" value="NZ_CP040078.1"/>
</dbReference>
<dbReference type="Pfam" id="PF15919">
    <property type="entry name" value="HicB_lk_antitox"/>
    <property type="match status" value="1"/>
</dbReference>
<dbReference type="AlphaFoldDB" id="A0A4P8IT61"/>
<protein>
    <submittedName>
        <fullName evidence="2">Type II toxin-antitoxin system HicB family antitoxin</fullName>
    </submittedName>
</protein>
<dbReference type="InterPro" id="IPR031807">
    <property type="entry name" value="HicB-like"/>
</dbReference>
<dbReference type="EMBL" id="CP040078">
    <property type="protein sequence ID" value="QCP52282.1"/>
    <property type="molecule type" value="Genomic_DNA"/>
</dbReference>
<accession>A0A4P8IT61</accession>
<dbReference type="InterPro" id="IPR051404">
    <property type="entry name" value="TA_system_antitoxin"/>
</dbReference>
<dbReference type="PANTHER" id="PTHR34504:SF2">
    <property type="entry name" value="UPF0150 PROTEIN SSL0259"/>
    <property type="match status" value="1"/>
</dbReference>
<reference evidence="2 3" key="1">
    <citation type="submission" date="2019-05" db="EMBL/GenBank/DDBJ databases">
        <title>Burkholderia sp. DHOD12, isolated from subtropical forest soil.</title>
        <authorList>
            <person name="Gao Z.-H."/>
            <person name="Qiu L.-H."/>
        </authorList>
    </citation>
    <scope>NUCLEOTIDE SEQUENCE [LARGE SCALE GENOMIC DNA]</scope>
    <source>
        <strain evidence="2 3">DHOD12</strain>
    </source>
</reference>
<dbReference type="Gene3D" id="3.30.160.250">
    <property type="match status" value="1"/>
</dbReference>
<keyword evidence="3" id="KW-1185">Reference proteome</keyword>
<feature type="domain" description="HicB-like antitoxin of toxin-antitoxin system" evidence="1">
    <location>
        <begin position="3"/>
        <end position="126"/>
    </location>
</feature>
<dbReference type="SUPFAM" id="SSF143100">
    <property type="entry name" value="TTHA1013/TTHA0281-like"/>
    <property type="match status" value="1"/>
</dbReference>
<dbReference type="OrthoDB" id="9807959at2"/>
<evidence type="ECO:0000313" key="3">
    <source>
        <dbReference type="Proteomes" id="UP000298656"/>
    </source>
</evidence>
<gene>
    <name evidence="2" type="ORF">FAZ95_24180</name>
</gene>
<sequence>MDFPIAIHRDEGSVYGVIVPDIPGCHSWGDTLDDAIRNAKEAIVGHVSTLLELGEDVGFTCSTVEELAGKPEFAGVVWALVDVDLSKLDSKPERINISIPRFVLRRIDAYVEGRHETRSGFLARAALEALAHAAKPQAA</sequence>
<dbReference type="KEGG" id="tvl:FAZ95_24180"/>
<evidence type="ECO:0000313" key="2">
    <source>
        <dbReference type="EMBL" id="QCP52282.1"/>
    </source>
</evidence>
<dbReference type="PANTHER" id="PTHR34504">
    <property type="entry name" value="ANTITOXIN HICB"/>
    <property type="match status" value="1"/>
</dbReference>